<dbReference type="PANTHER" id="PTHR41309">
    <property type="entry name" value="MEMBRANE PROTEIN-RELATED"/>
    <property type="match status" value="1"/>
</dbReference>
<keyword evidence="1" id="KW-0812">Transmembrane</keyword>
<evidence type="ECO:0000313" key="2">
    <source>
        <dbReference type="EMBL" id="KWU67008.1"/>
    </source>
</evidence>
<comment type="caution">
    <text evidence="2">The sequence shown here is derived from an EMBL/GenBank/DDBJ whole genome shotgun (WGS) entry which is preliminary data.</text>
</comment>
<feature type="transmembrane region" description="Helical" evidence="1">
    <location>
        <begin position="114"/>
        <end position="132"/>
    </location>
</feature>
<keyword evidence="1" id="KW-0472">Membrane</keyword>
<dbReference type="RefSeq" id="WP_060749363.1">
    <property type="nucleotide sequence ID" value="NZ_LRPH01000028.1"/>
</dbReference>
<evidence type="ECO:0000313" key="3">
    <source>
        <dbReference type="Proteomes" id="UP000065797"/>
    </source>
</evidence>
<feature type="transmembrane region" description="Helical" evidence="1">
    <location>
        <begin position="76"/>
        <end position="94"/>
    </location>
</feature>
<dbReference type="InterPro" id="IPR025699">
    <property type="entry name" value="ABC2_memb-like"/>
</dbReference>
<protein>
    <submittedName>
        <fullName evidence="2">ABC transporter permease</fullName>
    </submittedName>
</protein>
<dbReference type="PROSITE" id="PS51257">
    <property type="entry name" value="PROKAR_LIPOPROTEIN"/>
    <property type="match status" value="1"/>
</dbReference>
<feature type="transmembrane region" description="Helical" evidence="1">
    <location>
        <begin position="178"/>
        <end position="198"/>
    </location>
</feature>
<dbReference type="Pfam" id="PF13346">
    <property type="entry name" value="ABC2_membrane_5"/>
    <property type="match status" value="1"/>
</dbReference>
<dbReference type="PANTHER" id="PTHR41309:SF2">
    <property type="entry name" value="MEMBRANE PROTEIN"/>
    <property type="match status" value="1"/>
</dbReference>
<feature type="transmembrane region" description="Helical" evidence="1">
    <location>
        <begin position="16"/>
        <end position="41"/>
    </location>
</feature>
<dbReference type="Proteomes" id="UP000065797">
    <property type="component" value="Unassembled WGS sequence"/>
</dbReference>
<sequence>MLNLILKDFRLQKVIMLLYLVVACLFIGTFGSFGLTVVLIACSYMMNLHYYDDKNNSHKFINSLPYSRNTIIMSKYIGVIIFTLTVVLFSLLIQEIIQFISPTHGGKVASLQEIIISILTVMFLTSIYFPFCYRFANKYLLIAVSAVSPVLIILWNSIEEYINIIDAMQKATTQLTVNQMVTLISLVIILIFIASYFLTVKIYKRTDF</sequence>
<evidence type="ECO:0000256" key="1">
    <source>
        <dbReference type="SAM" id="Phobius"/>
    </source>
</evidence>
<organism evidence="2 3">
    <name type="scientific">Bacillus mycoides</name>
    <dbReference type="NCBI Taxonomy" id="1405"/>
    <lineage>
        <taxon>Bacteria</taxon>
        <taxon>Bacillati</taxon>
        <taxon>Bacillota</taxon>
        <taxon>Bacilli</taxon>
        <taxon>Bacillales</taxon>
        <taxon>Bacillaceae</taxon>
        <taxon>Bacillus</taxon>
        <taxon>Bacillus cereus group</taxon>
    </lineage>
</organism>
<feature type="transmembrane region" description="Helical" evidence="1">
    <location>
        <begin position="139"/>
        <end position="158"/>
    </location>
</feature>
<dbReference type="AlphaFoldDB" id="A0A109GI78"/>
<gene>
    <name evidence="2" type="ORF">AWW70_06810</name>
</gene>
<proteinExistence type="predicted"/>
<name>A0A109GI78_BACMY</name>
<keyword evidence="1" id="KW-1133">Transmembrane helix</keyword>
<reference evidence="2 3" key="1">
    <citation type="submission" date="2016-01" db="EMBL/GenBank/DDBJ databases">
        <authorList>
            <person name="McClelland M."/>
            <person name="Jain A."/>
            <person name="Saraogi P."/>
            <person name="Mendelson R."/>
            <person name="Westerman R."/>
            <person name="SanMiguel P."/>
            <person name="Csonka L."/>
        </authorList>
    </citation>
    <scope>NUCLEOTIDE SEQUENCE [LARGE SCALE GENOMIC DNA]</scope>
    <source>
        <strain evidence="2 3">PE8-15</strain>
    </source>
</reference>
<dbReference type="EMBL" id="LRPH01000028">
    <property type="protein sequence ID" value="KWU67008.1"/>
    <property type="molecule type" value="Genomic_DNA"/>
</dbReference>
<accession>A0A109GI78</accession>